<dbReference type="EC" id="3.1.2.4" evidence="2 4"/>
<evidence type="ECO:0000256" key="3">
    <source>
        <dbReference type="ARBA" id="ARBA00022801"/>
    </source>
</evidence>
<dbReference type="Pfam" id="PF16113">
    <property type="entry name" value="ECH_2"/>
    <property type="match status" value="1"/>
</dbReference>
<dbReference type="AlphaFoldDB" id="A0A7J6UVD5"/>
<protein>
    <recommendedName>
        <fullName evidence="2 4">3-hydroxyisobutyryl-CoA hydrolase</fullName>
        <shortName evidence="4">HIB-CoA hydrolase</shortName>
        <shortName evidence="4">HIBYL-CoA-H</shortName>
        <ecNumber evidence="2 4">3.1.2.4</ecNumber>
    </recommendedName>
    <alternativeName>
        <fullName evidence="4">3-hydroxyisobutyryl-coenzyme A hydrolase</fullName>
    </alternativeName>
</protein>
<dbReference type="Gene3D" id="3.90.226.10">
    <property type="entry name" value="2-enoyl-CoA Hydratase, Chain A, domain 1"/>
    <property type="match status" value="1"/>
</dbReference>
<comment type="function">
    <text evidence="4">Hydrolyzes 3-hydroxyisobutyryl-CoA (HIBYL-CoA), a saline catabolite. Has high activity toward isobutyryl-CoA. Could be an isobutyryl-CoA dehydrogenase that functions in valine catabolism.</text>
</comment>
<dbReference type="GO" id="GO:0006574">
    <property type="term" value="P:L-valine catabolic process"/>
    <property type="evidence" value="ECO:0007669"/>
    <property type="project" value="UniProtKB-UniRule"/>
</dbReference>
<proteinExistence type="inferred from homology"/>
<sequence>MASRSETNVDTNQVLVEEKNFTRTIILNRPRQLNALSSQMVSRLLELFSGYEDDSNVKLVIVKGQGRAFSAGGDVAAVVHDVNQ</sequence>
<comment type="catalytic activity">
    <reaction evidence="1 4">
        <text>3-hydroxy-2-methylpropanoyl-CoA + H2O = 3-hydroxy-2-methylpropanoate + CoA + H(+)</text>
        <dbReference type="Rhea" id="RHEA:20888"/>
        <dbReference type="ChEBI" id="CHEBI:11805"/>
        <dbReference type="ChEBI" id="CHEBI:15377"/>
        <dbReference type="ChEBI" id="CHEBI:15378"/>
        <dbReference type="ChEBI" id="CHEBI:57287"/>
        <dbReference type="ChEBI" id="CHEBI:57340"/>
        <dbReference type="EC" id="3.1.2.4"/>
    </reaction>
</comment>
<keyword evidence="3 4" id="KW-0378">Hydrolase</keyword>
<feature type="non-terminal residue" evidence="6">
    <location>
        <position position="1"/>
    </location>
</feature>
<evidence type="ECO:0000256" key="2">
    <source>
        <dbReference type="ARBA" id="ARBA00011915"/>
    </source>
</evidence>
<feature type="domain" description="Enoyl-CoA hydratase/isomerase" evidence="5">
    <location>
        <begin position="23"/>
        <end position="83"/>
    </location>
</feature>
<dbReference type="InterPro" id="IPR029045">
    <property type="entry name" value="ClpP/crotonase-like_dom_sf"/>
</dbReference>
<dbReference type="PANTHER" id="PTHR43176:SF3">
    <property type="entry name" value="3-HYDROXYISOBUTYRYL-COA HYDROLASE, MITOCHONDRIAL"/>
    <property type="match status" value="1"/>
</dbReference>
<dbReference type="OrthoDB" id="1737613at2759"/>
<comment type="caution">
    <text evidence="6">The sequence shown here is derived from an EMBL/GenBank/DDBJ whole genome shotgun (WGS) entry which is preliminary data.</text>
</comment>
<keyword evidence="7" id="KW-1185">Reference proteome</keyword>
<dbReference type="EMBL" id="JABWDY010042665">
    <property type="protein sequence ID" value="KAF5176499.1"/>
    <property type="molecule type" value="Genomic_DNA"/>
</dbReference>
<name>A0A7J6UVD5_THATH</name>
<reference evidence="6 7" key="1">
    <citation type="submission" date="2020-06" db="EMBL/GenBank/DDBJ databases">
        <title>Transcriptomic and genomic resources for Thalictrum thalictroides and T. hernandezii: Facilitating candidate gene discovery in an emerging model plant lineage.</title>
        <authorList>
            <person name="Arias T."/>
            <person name="Riano-Pachon D.M."/>
            <person name="Di Stilio V.S."/>
        </authorList>
    </citation>
    <scope>NUCLEOTIDE SEQUENCE [LARGE SCALE GENOMIC DNA]</scope>
    <source>
        <strain evidence="7">cv. WT478/WT964</strain>
        <tissue evidence="6">Leaves</tissue>
    </source>
</reference>
<accession>A0A7J6UVD5</accession>
<dbReference type="SUPFAM" id="SSF52096">
    <property type="entry name" value="ClpP/crotonase"/>
    <property type="match status" value="1"/>
</dbReference>
<dbReference type="Proteomes" id="UP000554482">
    <property type="component" value="Unassembled WGS sequence"/>
</dbReference>
<evidence type="ECO:0000313" key="6">
    <source>
        <dbReference type="EMBL" id="KAF5176499.1"/>
    </source>
</evidence>
<organism evidence="6 7">
    <name type="scientific">Thalictrum thalictroides</name>
    <name type="common">Rue-anemone</name>
    <name type="synonym">Anemone thalictroides</name>
    <dbReference type="NCBI Taxonomy" id="46969"/>
    <lineage>
        <taxon>Eukaryota</taxon>
        <taxon>Viridiplantae</taxon>
        <taxon>Streptophyta</taxon>
        <taxon>Embryophyta</taxon>
        <taxon>Tracheophyta</taxon>
        <taxon>Spermatophyta</taxon>
        <taxon>Magnoliopsida</taxon>
        <taxon>Ranunculales</taxon>
        <taxon>Ranunculaceae</taxon>
        <taxon>Thalictroideae</taxon>
        <taxon>Thalictrum</taxon>
    </lineage>
</organism>
<evidence type="ECO:0000313" key="7">
    <source>
        <dbReference type="Proteomes" id="UP000554482"/>
    </source>
</evidence>
<dbReference type="GO" id="GO:0003860">
    <property type="term" value="F:3-hydroxyisobutyryl-CoA hydrolase activity"/>
    <property type="evidence" value="ECO:0007669"/>
    <property type="project" value="UniProtKB-UniRule"/>
</dbReference>
<dbReference type="PANTHER" id="PTHR43176">
    <property type="entry name" value="3-HYDROXYISOBUTYRYL-COA HYDROLASE-RELATED"/>
    <property type="match status" value="1"/>
</dbReference>
<dbReference type="InterPro" id="IPR032259">
    <property type="entry name" value="HIBYL-CoA-H"/>
</dbReference>
<comment type="pathway">
    <text evidence="4">Amino-acid degradation; L-valine degradation.</text>
</comment>
<comment type="similarity">
    <text evidence="4">Belongs to the enoyl-CoA hydratase/isomerase family.</text>
</comment>
<evidence type="ECO:0000256" key="4">
    <source>
        <dbReference type="RuleBase" id="RU369070"/>
    </source>
</evidence>
<dbReference type="InterPro" id="IPR045004">
    <property type="entry name" value="ECH_dom"/>
</dbReference>
<evidence type="ECO:0000256" key="1">
    <source>
        <dbReference type="ARBA" id="ARBA00001709"/>
    </source>
</evidence>
<evidence type="ECO:0000259" key="5">
    <source>
        <dbReference type="Pfam" id="PF16113"/>
    </source>
</evidence>
<gene>
    <name evidence="6" type="ORF">FRX31_033915</name>
</gene>
<dbReference type="CDD" id="cd06558">
    <property type="entry name" value="crotonase-like"/>
    <property type="match status" value="1"/>
</dbReference>